<keyword evidence="1" id="KW-0812">Transmembrane</keyword>
<gene>
    <name evidence="2" type="primary">recD</name>
    <name evidence="2" type="ORF">STURON_00604</name>
</gene>
<dbReference type="Proteomes" id="UP000067243">
    <property type="component" value="Chromosome"/>
</dbReference>
<dbReference type="STRING" id="216946.STURO_v1c06020"/>
<dbReference type="EMBL" id="CP012328">
    <property type="protein sequence ID" value="AKU79850.1"/>
    <property type="molecule type" value="Genomic_DNA"/>
</dbReference>
<feature type="transmembrane region" description="Helical" evidence="1">
    <location>
        <begin position="302"/>
        <end position="320"/>
    </location>
</feature>
<name>A0A0K1P6E0_9MOLU</name>
<dbReference type="AlphaFoldDB" id="A0A0K1P6E0"/>
<keyword evidence="1" id="KW-0472">Membrane</keyword>
<proteinExistence type="predicted"/>
<evidence type="ECO:0000313" key="3">
    <source>
        <dbReference type="Proteomes" id="UP000067243"/>
    </source>
</evidence>
<keyword evidence="3" id="KW-1185">Reference proteome</keyword>
<dbReference type="PATRIC" id="fig|216946.3.peg.613"/>
<keyword evidence="1" id="KW-1133">Transmembrane helix</keyword>
<dbReference type="Pfam" id="PF13245">
    <property type="entry name" value="AAA_19"/>
    <property type="match status" value="1"/>
</dbReference>
<dbReference type="SUPFAM" id="SSF52540">
    <property type="entry name" value="P-loop containing nucleoside triphosphate hydrolases"/>
    <property type="match status" value="1"/>
</dbReference>
<dbReference type="RefSeq" id="WP_075048436.1">
    <property type="nucleotide sequence ID" value="NZ_CP012328.1"/>
</dbReference>
<dbReference type="Gene3D" id="3.40.50.300">
    <property type="entry name" value="P-loop containing nucleotide triphosphate hydrolases"/>
    <property type="match status" value="1"/>
</dbReference>
<protein>
    <submittedName>
        <fullName evidence="2">Putative exodeoxyribonuclease V alpha subunit</fullName>
    </submittedName>
</protein>
<dbReference type="KEGG" id="stur:STURON_00604"/>
<organism evidence="2 3">
    <name type="scientific">Spiroplasma turonicum</name>
    <dbReference type="NCBI Taxonomy" id="216946"/>
    <lineage>
        <taxon>Bacteria</taxon>
        <taxon>Bacillati</taxon>
        <taxon>Mycoplasmatota</taxon>
        <taxon>Mollicutes</taxon>
        <taxon>Entomoplasmatales</taxon>
        <taxon>Spiroplasmataceae</taxon>
        <taxon>Spiroplasma</taxon>
    </lineage>
</organism>
<evidence type="ECO:0000313" key="2">
    <source>
        <dbReference type="EMBL" id="AKU79850.1"/>
    </source>
</evidence>
<evidence type="ECO:0000256" key="1">
    <source>
        <dbReference type="SAM" id="Phobius"/>
    </source>
</evidence>
<dbReference type="InterPro" id="IPR027417">
    <property type="entry name" value="P-loop_NTPase"/>
</dbReference>
<reference evidence="2 3" key="1">
    <citation type="journal article" date="2015" name="Genome Announc.">
        <title>Complete Genome Sequence of Spiroplasma turonicum Strain Tab4cT, a Parasite of a Horse Fly, Haematopota sp. (Diptera: Tabanidae).</title>
        <authorList>
            <person name="Davis R.E."/>
            <person name="Shao J."/>
            <person name="Zhao Y."/>
            <person name="Gasparich G.E."/>
            <person name="Gaynor B.J."/>
            <person name="Donofrio N."/>
        </authorList>
    </citation>
    <scope>NUCLEOTIDE SEQUENCE [LARGE SCALE GENOMIC DNA]</scope>
    <source>
        <strain evidence="2 3">Tab4c</strain>
    </source>
</reference>
<sequence>MIKWFLYRIESFNNNDKNLINKENNDVLLHFLKNSQKKFKNLGIKILSFFHLECLNFNILTTFFNNIEIDDIDYFKSKFVSSILERLRNIDKYIDVTEYYSDIFDCLISLKLNLNVEKIKHLYFILNIYKSCSENGDLYLKSTELMKLLDDTYLKDVRNLITDCIENNYIKKVSTNSNKIKYYPYIYYLYEYEISKKIKQILKQEHINLFKNDWEYYAKNFNIANLNILTEEQVEVLKSYIKNKIIIINGRAGTGKTTVIKSIVDLTKKVNPSCEIKLCALSGMAASNIKTKIGDEYNINSLTLYLFLFLMKQCLIYFFINLPYKNSLYIDYIRNFLFKLYT</sequence>
<accession>A0A0K1P6E0</accession>
<dbReference type="OrthoDB" id="9803432at2"/>